<keyword evidence="4" id="KW-1185">Reference proteome</keyword>
<dbReference type="Proteomes" id="UP000288943">
    <property type="component" value="Chromosome"/>
</dbReference>
<gene>
    <name evidence="1" type="ORF">M5X16_24650</name>
    <name evidence="2" type="ORF">PC41400_27205</name>
</gene>
<dbReference type="AlphaFoldDB" id="A0A410X3G1"/>
<protein>
    <submittedName>
        <fullName evidence="2">Uncharacterized protein</fullName>
    </submittedName>
</protein>
<sequence length="107" mass="12250">MVEQHVPVRPISSVVSTNENAERGARKGFFDLLGLSMTVSDGCREPFQPLSSLRFYPKKMNIRRGAGTGSFELIDQWQYPGQYGRFDSCSRPVPLFLRRSFFEKRSV</sequence>
<dbReference type="Proteomes" id="UP001527202">
    <property type="component" value="Unassembled WGS sequence"/>
</dbReference>
<dbReference type="KEGG" id="pchi:PC41400_27205"/>
<evidence type="ECO:0000313" key="4">
    <source>
        <dbReference type="Proteomes" id="UP001527202"/>
    </source>
</evidence>
<evidence type="ECO:0000313" key="3">
    <source>
        <dbReference type="Proteomes" id="UP000288943"/>
    </source>
</evidence>
<evidence type="ECO:0000313" key="2">
    <source>
        <dbReference type="EMBL" id="QAV21164.1"/>
    </source>
</evidence>
<evidence type="ECO:0000313" key="1">
    <source>
        <dbReference type="EMBL" id="MCY9598953.1"/>
    </source>
</evidence>
<accession>A0A410X3G1</accession>
<reference evidence="2 3" key="1">
    <citation type="submission" date="2018-01" db="EMBL/GenBank/DDBJ databases">
        <title>The whole genome sequencing and assembly of Paenibacillus chitinolyticus KCCM 41400 strain.</title>
        <authorList>
            <person name="Kim J.-Y."/>
            <person name="Park M.-K."/>
            <person name="Lee Y.-J."/>
            <person name="Yi H."/>
            <person name="Bahn Y.-S."/>
            <person name="Kim J.F."/>
            <person name="Lee D.-W."/>
        </authorList>
    </citation>
    <scope>NUCLEOTIDE SEQUENCE [LARGE SCALE GENOMIC DNA]</scope>
    <source>
        <strain evidence="2 3">KCCM 41400</strain>
    </source>
</reference>
<dbReference type="EMBL" id="JAMDMJ010000037">
    <property type="protein sequence ID" value="MCY9598953.1"/>
    <property type="molecule type" value="Genomic_DNA"/>
</dbReference>
<organism evidence="2 3">
    <name type="scientific">Paenibacillus chitinolyticus</name>
    <dbReference type="NCBI Taxonomy" id="79263"/>
    <lineage>
        <taxon>Bacteria</taxon>
        <taxon>Bacillati</taxon>
        <taxon>Bacillota</taxon>
        <taxon>Bacilli</taxon>
        <taxon>Bacillales</taxon>
        <taxon>Paenibacillaceae</taxon>
        <taxon>Paenibacillus</taxon>
    </lineage>
</organism>
<name>A0A410X3G1_9BACL</name>
<dbReference type="GeneID" id="95378483"/>
<dbReference type="EMBL" id="CP026520">
    <property type="protein sequence ID" value="QAV21164.1"/>
    <property type="molecule type" value="Genomic_DNA"/>
</dbReference>
<proteinExistence type="predicted"/>
<dbReference type="RefSeq" id="WP_042234788.1">
    <property type="nucleotide sequence ID" value="NZ_CP026520.1"/>
</dbReference>
<reference evidence="1 4" key="2">
    <citation type="submission" date="2022-05" db="EMBL/GenBank/DDBJ databases">
        <title>Genome Sequencing of Bee-Associated Microbes.</title>
        <authorList>
            <person name="Dunlap C."/>
        </authorList>
    </citation>
    <scope>NUCLEOTIDE SEQUENCE [LARGE SCALE GENOMIC DNA]</scope>
    <source>
        <strain evidence="1 4">NRRL B-23120</strain>
    </source>
</reference>